<dbReference type="GO" id="GO:0015074">
    <property type="term" value="P:DNA integration"/>
    <property type="evidence" value="ECO:0007669"/>
    <property type="project" value="InterPro"/>
</dbReference>
<dbReference type="GO" id="GO:0003677">
    <property type="term" value="F:DNA binding"/>
    <property type="evidence" value="ECO:0007669"/>
    <property type="project" value="InterPro"/>
</dbReference>
<name>A0A4D4MCJ8_STRAX</name>
<dbReference type="InterPro" id="IPR011010">
    <property type="entry name" value="DNA_brk_join_enz"/>
</dbReference>
<reference evidence="3 4" key="1">
    <citation type="submission" date="2019-04" db="EMBL/GenBank/DDBJ databases">
        <title>Draft genome sequences of Streptomyces avermitilis ATCC 31267.</title>
        <authorList>
            <person name="Komaki H."/>
            <person name="Tamura T."/>
            <person name="Hosoyama A."/>
        </authorList>
    </citation>
    <scope>NUCLEOTIDE SEQUENCE [LARGE SCALE GENOMIC DNA]</scope>
    <source>
        <strain evidence="3 4">ATCC 31267</strain>
    </source>
</reference>
<dbReference type="GO" id="GO:0006310">
    <property type="term" value="P:DNA recombination"/>
    <property type="evidence" value="ECO:0007669"/>
    <property type="project" value="InterPro"/>
</dbReference>
<feature type="domain" description="Tyr recombinase" evidence="1">
    <location>
        <begin position="100"/>
        <end position="160"/>
    </location>
</feature>
<dbReference type="EMBL" id="BJHY01000002">
    <property type="protein sequence ID" value="GDY79878.1"/>
    <property type="molecule type" value="Genomic_DNA"/>
</dbReference>
<accession>A0A4D4MCJ8</accession>
<dbReference type="STRING" id="33903.AQJ43_35520"/>
<proteinExistence type="predicted"/>
<dbReference type="AlphaFoldDB" id="A0A4D4MCJ8"/>
<dbReference type="SUPFAM" id="SSF56349">
    <property type="entry name" value="DNA breaking-rejoining enzymes"/>
    <property type="match status" value="1"/>
</dbReference>
<reference evidence="2 5" key="2">
    <citation type="submission" date="2019-04" db="EMBL/GenBank/DDBJ databases">
        <title>Draft genome sequences of Streptomyces avermitilis NBRC 14893.</title>
        <authorList>
            <person name="Komaki H."/>
            <person name="Tamura T."/>
            <person name="Hosoyama A."/>
        </authorList>
    </citation>
    <scope>NUCLEOTIDE SEQUENCE [LARGE SCALE GENOMIC DNA]</scope>
    <source>
        <strain evidence="2 5">NBRC 14893</strain>
    </source>
</reference>
<dbReference type="PROSITE" id="PS51898">
    <property type="entry name" value="TYR_RECOMBINASE"/>
    <property type="match status" value="1"/>
</dbReference>
<dbReference type="EMBL" id="BJHX01000002">
    <property type="protein sequence ID" value="GDY69623.1"/>
    <property type="molecule type" value="Genomic_DNA"/>
</dbReference>
<comment type="caution">
    <text evidence="2">The sequence shown here is derived from an EMBL/GenBank/DDBJ whole genome shotgun (WGS) entry which is preliminary data.</text>
</comment>
<evidence type="ECO:0000313" key="3">
    <source>
        <dbReference type="EMBL" id="GDY79878.1"/>
    </source>
</evidence>
<dbReference type="InterPro" id="IPR002104">
    <property type="entry name" value="Integrase_catalytic"/>
</dbReference>
<gene>
    <name evidence="2" type="ORF">SAV14893_090160</name>
    <name evidence="3" type="ORF">SAV31267_093630</name>
</gene>
<dbReference type="GeneID" id="41537647"/>
<evidence type="ECO:0000313" key="2">
    <source>
        <dbReference type="EMBL" id="GDY69623.1"/>
    </source>
</evidence>
<evidence type="ECO:0000259" key="1">
    <source>
        <dbReference type="PROSITE" id="PS51898"/>
    </source>
</evidence>
<organism evidence="2 5">
    <name type="scientific">Streptomyces avermitilis</name>
    <dbReference type="NCBI Taxonomy" id="33903"/>
    <lineage>
        <taxon>Bacteria</taxon>
        <taxon>Bacillati</taxon>
        <taxon>Actinomycetota</taxon>
        <taxon>Actinomycetes</taxon>
        <taxon>Kitasatosporales</taxon>
        <taxon>Streptomycetaceae</taxon>
        <taxon>Streptomyces</taxon>
    </lineage>
</organism>
<protein>
    <recommendedName>
        <fullName evidence="1">Tyr recombinase domain-containing protein</fullName>
    </recommendedName>
</protein>
<dbReference type="OMA" id="FMEDRGQ"/>
<evidence type="ECO:0000313" key="4">
    <source>
        <dbReference type="Proteomes" id="UP000299211"/>
    </source>
</evidence>
<dbReference type="Proteomes" id="UP000302139">
    <property type="component" value="Unassembled WGS sequence"/>
</dbReference>
<evidence type="ECO:0000313" key="5">
    <source>
        <dbReference type="Proteomes" id="UP000302139"/>
    </source>
</evidence>
<dbReference type="RefSeq" id="WP_010981936.1">
    <property type="nucleotide sequence ID" value="NZ_BAABTN010000031.1"/>
</dbReference>
<sequence length="160" mass="17691">MTVLREALADYLRLRRSLGHQMAETAWLLPDFVAFMEDRGQTTVTIAAALAWAKSREGEVVTTVSPRRVTAVRGFARQLIGTDPDTEVPPLGLLPYRQRWRPPFLYSDADIAAVMAATDTFDPPLRAATYRTLIGLLAATGLRVSEAINLDRPQPKTQLG</sequence>
<dbReference type="Proteomes" id="UP000299211">
    <property type="component" value="Unassembled WGS sequence"/>
</dbReference>